<dbReference type="PANTHER" id="PTHR47926">
    <property type="entry name" value="PENTATRICOPEPTIDE REPEAT-CONTAINING PROTEIN"/>
    <property type="match status" value="1"/>
</dbReference>
<evidence type="ECO:0000313" key="2">
    <source>
        <dbReference type="EMBL" id="KAI0501159.1"/>
    </source>
</evidence>
<accession>A0A8T3AXV2</accession>
<dbReference type="Proteomes" id="UP000829196">
    <property type="component" value="Unassembled WGS sequence"/>
</dbReference>
<dbReference type="EMBL" id="JAGYWB010000012">
    <property type="protein sequence ID" value="KAI0501159.1"/>
    <property type="molecule type" value="Genomic_DNA"/>
</dbReference>
<dbReference type="GO" id="GO:0003723">
    <property type="term" value="F:RNA binding"/>
    <property type="evidence" value="ECO:0007669"/>
    <property type="project" value="InterPro"/>
</dbReference>
<dbReference type="InterPro" id="IPR046960">
    <property type="entry name" value="PPR_At4g14850-like_plant"/>
</dbReference>
<organism evidence="2 3">
    <name type="scientific">Dendrobium nobile</name>
    <name type="common">Orchid</name>
    <dbReference type="NCBI Taxonomy" id="94219"/>
    <lineage>
        <taxon>Eukaryota</taxon>
        <taxon>Viridiplantae</taxon>
        <taxon>Streptophyta</taxon>
        <taxon>Embryophyta</taxon>
        <taxon>Tracheophyta</taxon>
        <taxon>Spermatophyta</taxon>
        <taxon>Magnoliopsida</taxon>
        <taxon>Liliopsida</taxon>
        <taxon>Asparagales</taxon>
        <taxon>Orchidaceae</taxon>
        <taxon>Epidendroideae</taxon>
        <taxon>Malaxideae</taxon>
        <taxon>Dendrobiinae</taxon>
        <taxon>Dendrobium</taxon>
    </lineage>
</organism>
<dbReference type="OrthoDB" id="1731741at2759"/>
<dbReference type="SMR" id="A0A8T3AXV2"/>
<dbReference type="Pfam" id="PF01535">
    <property type="entry name" value="PPR"/>
    <property type="match status" value="1"/>
</dbReference>
<dbReference type="NCBIfam" id="TIGR00756">
    <property type="entry name" value="PPR"/>
    <property type="match status" value="1"/>
</dbReference>
<dbReference type="AlphaFoldDB" id="A0A8T3AXV2"/>
<evidence type="ECO:0000256" key="1">
    <source>
        <dbReference type="ARBA" id="ARBA00022737"/>
    </source>
</evidence>
<reference evidence="2" key="1">
    <citation type="journal article" date="2022" name="Front. Genet.">
        <title>Chromosome-Scale Assembly of the Dendrobium nobile Genome Provides Insights Into the Molecular Mechanism of the Biosynthesis of the Medicinal Active Ingredient of Dendrobium.</title>
        <authorList>
            <person name="Xu Q."/>
            <person name="Niu S.-C."/>
            <person name="Li K.-L."/>
            <person name="Zheng P.-J."/>
            <person name="Zhang X.-J."/>
            <person name="Jia Y."/>
            <person name="Liu Y."/>
            <person name="Niu Y.-X."/>
            <person name="Yu L.-H."/>
            <person name="Chen D.-F."/>
            <person name="Zhang G.-Q."/>
        </authorList>
    </citation>
    <scope>NUCLEOTIDE SEQUENCE</scope>
    <source>
        <tissue evidence="2">Leaf</tissue>
    </source>
</reference>
<name>A0A8T3AXV2_DENNO</name>
<keyword evidence="3" id="KW-1185">Reference proteome</keyword>
<comment type="caution">
    <text evidence="2">The sequence shown here is derived from an EMBL/GenBank/DDBJ whole genome shotgun (WGS) entry which is preliminary data.</text>
</comment>
<dbReference type="Gene3D" id="1.25.40.10">
    <property type="entry name" value="Tetratricopeptide repeat domain"/>
    <property type="match status" value="1"/>
</dbReference>
<keyword evidence="1" id="KW-0677">Repeat</keyword>
<sequence length="112" mass="12484">MVEEAFNFFKLMTKVYKIESSIEHYSCLVDALGRAGLVKEAKDLILRMPIKPDSVIWGSLLSACRVHVNAEIGNEATTRLLGLDPGTVEVMSFYQTPLRGRKISEVQLRQGG</sequence>
<evidence type="ECO:0008006" key="4">
    <source>
        <dbReference type="Google" id="ProtNLM"/>
    </source>
</evidence>
<evidence type="ECO:0000313" key="3">
    <source>
        <dbReference type="Proteomes" id="UP000829196"/>
    </source>
</evidence>
<gene>
    <name evidence="2" type="ORF">KFK09_016102</name>
</gene>
<dbReference type="GO" id="GO:0009451">
    <property type="term" value="P:RNA modification"/>
    <property type="evidence" value="ECO:0007669"/>
    <property type="project" value="InterPro"/>
</dbReference>
<dbReference type="InterPro" id="IPR011990">
    <property type="entry name" value="TPR-like_helical_dom_sf"/>
</dbReference>
<protein>
    <recommendedName>
        <fullName evidence="4">Pentatricopeptide repeat-containing protein</fullName>
    </recommendedName>
</protein>
<dbReference type="InterPro" id="IPR002885">
    <property type="entry name" value="PPR_rpt"/>
</dbReference>
<proteinExistence type="predicted"/>